<dbReference type="PROSITE" id="PS51387">
    <property type="entry name" value="FAD_PCMH"/>
    <property type="match status" value="1"/>
</dbReference>
<dbReference type="InterPro" id="IPR016167">
    <property type="entry name" value="FAD-bd_PCMH_sub1"/>
</dbReference>
<evidence type="ECO:0000313" key="8">
    <source>
        <dbReference type="EMBL" id="OKA08273.1"/>
    </source>
</evidence>
<keyword evidence="4" id="KW-0274">FAD</keyword>
<dbReference type="GO" id="GO:0009690">
    <property type="term" value="P:cytokinin metabolic process"/>
    <property type="evidence" value="ECO:0007669"/>
    <property type="project" value="InterPro"/>
</dbReference>
<dbReference type="Proteomes" id="UP000076321">
    <property type="component" value="Unassembled WGS sequence"/>
</dbReference>
<reference evidence="7 9" key="1">
    <citation type="submission" date="2015-12" db="EMBL/GenBank/DDBJ databases">
        <title>Amycolatopsis regifaucium genome sequencing and assembly.</title>
        <authorList>
            <person name="Mayilraj S."/>
        </authorList>
    </citation>
    <scope>NUCLEOTIDE SEQUENCE [LARGE SCALE GENOMIC DNA]</scope>
    <source>
        <strain evidence="7 9">GY080</strain>
    </source>
</reference>
<keyword evidence="5" id="KW-0560">Oxidoreductase</keyword>
<dbReference type="Pfam" id="PF01565">
    <property type="entry name" value="FAD_binding_4"/>
    <property type="match status" value="1"/>
</dbReference>
<dbReference type="InterPro" id="IPR016169">
    <property type="entry name" value="FAD-bd_PCMH_sub2"/>
</dbReference>
<evidence type="ECO:0000313" key="9">
    <source>
        <dbReference type="Proteomes" id="UP000076321"/>
    </source>
</evidence>
<evidence type="ECO:0000259" key="6">
    <source>
        <dbReference type="PROSITE" id="PS51387"/>
    </source>
</evidence>
<dbReference type="InterPro" id="IPR036318">
    <property type="entry name" value="FAD-bd_PCMH-like_sf"/>
</dbReference>
<dbReference type="SUPFAM" id="SSF55103">
    <property type="entry name" value="FAD-linked oxidases, C-terminal domain"/>
    <property type="match status" value="1"/>
</dbReference>
<feature type="domain" description="FAD-binding PCMH-type" evidence="6">
    <location>
        <begin position="45"/>
        <end position="215"/>
    </location>
</feature>
<dbReference type="PANTHER" id="PTHR13878">
    <property type="entry name" value="GULONOLACTONE OXIDASE"/>
    <property type="match status" value="1"/>
</dbReference>
<keyword evidence="10" id="KW-1185">Reference proteome</keyword>
<dbReference type="InterPro" id="IPR050432">
    <property type="entry name" value="FAD-linked_Oxidoreductases_BP"/>
</dbReference>
<dbReference type="Gene3D" id="3.40.462.10">
    <property type="entry name" value="FAD-linked oxidases, C-terminal domain"/>
    <property type="match status" value="1"/>
</dbReference>
<sequence>MAHHDFERRLPVPGRGAVALPELAGTLSVRDRDLTDAERDFGDHVHRRPLAVAFPATAVDVAALVRFGRRHRIPVVARGAGHSVDGQALVSAGIVIDMSTLGRVRPFGPDRISVDAGAPWRAVVDATLRTGTVPPVLPDYLELSVGGLLSTGGFGGASHRYGSQADNVHDLDVVTPDGELVTCSPTGNAELFDAVRGTQGRHGIITRATVALTRAPSTVRRHRLTYHDLGAYLGDQRRLVDELRFDHVDGQAQYADGHWRFVLEAVSQQPRPIDDLRHDSAQITEATYREFVDRILPIEAHLRSTGSWYHPHPRANVLLPGTQAERILDDALAELTPDLLGVGGSVLLYLFPTARVAAPHVPKARDPYTVLFGVQRTAPPGDLATLRRMREANAALHATARRLGGASYAYPLSTTEAQAA</sequence>
<comment type="similarity">
    <text evidence="2">Belongs to the oxygen-dependent FAD-linked oxidoreductase family.</text>
</comment>
<dbReference type="InterPro" id="IPR016166">
    <property type="entry name" value="FAD-bd_PCMH"/>
</dbReference>
<dbReference type="SUPFAM" id="SSF56176">
    <property type="entry name" value="FAD-binding/transporter-associated domain-like"/>
    <property type="match status" value="1"/>
</dbReference>
<dbReference type="AlphaFoldDB" id="A0A154MT48"/>
<dbReference type="RefSeq" id="WP_061984876.1">
    <property type="nucleotide sequence ID" value="NZ_FOPQ01000034.1"/>
</dbReference>
<dbReference type="Proteomes" id="UP000186883">
    <property type="component" value="Unassembled WGS sequence"/>
</dbReference>
<dbReference type="EMBL" id="LQCI01000003">
    <property type="protein sequence ID" value="KZB87435.1"/>
    <property type="molecule type" value="Genomic_DNA"/>
</dbReference>
<dbReference type="Gene3D" id="3.30.43.10">
    <property type="entry name" value="Uridine Diphospho-n-acetylenolpyruvylglucosamine Reductase, domain 2"/>
    <property type="match status" value="1"/>
</dbReference>
<evidence type="ECO:0000313" key="10">
    <source>
        <dbReference type="Proteomes" id="UP000186883"/>
    </source>
</evidence>
<dbReference type="OrthoDB" id="6278354at2"/>
<dbReference type="Gene3D" id="3.30.465.10">
    <property type="match status" value="1"/>
</dbReference>
<dbReference type="InterPro" id="IPR015345">
    <property type="entry name" value="Cytokinin_DH_FAD/cytokin-bd"/>
</dbReference>
<proteinExistence type="inferred from homology"/>
<evidence type="ECO:0000256" key="2">
    <source>
        <dbReference type="ARBA" id="ARBA00005466"/>
    </source>
</evidence>
<gene>
    <name evidence="8" type="ORF">ATP06_0213380</name>
    <name evidence="7" type="ORF">AVL48_22605</name>
</gene>
<reference evidence="8 10" key="2">
    <citation type="submission" date="2016-11" db="EMBL/GenBank/DDBJ databases">
        <title>Genome sequencing of Amycolatopsis regifaucium.</title>
        <authorList>
            <person name="Mayilraj S."/>
            <person name="Kaur N."/>
        </authorList>
    </citation>
    <scope>NUCLEOTIDE SEQUENCE [LARGE SCALE GENOMIC DNA]</scope>
    <source>
        <strain evidence="8 10">GY080</strain>
    </source>
</reference>
<dbReference type="Pfam" id="PF09265">
    <property type="entry name" value="Cytokin-bind"/>
    <property type="match status" value="1"/>
</dbReference>
<evidence type="ECO:0000256" key="5">
    <source>
        <dbReference type="ARBA" id="ARBA00023002"/>
    </source>
</evidence>
<dbReference type="InterPro" id="IPR016170">
    <property type="entry name" value="Cytok_DH_C_sf"/>
</dbReference>
<keyword evidence="3" id="KW-0285">Flavoprotein</keyword>
<evidence type="ECO:0000256" key="1">
    <source>
        <dbReference type="ARBA" id="ARBA00001974"/>
    </source>
</evidence>
<evidence type="ECO:0000256" key="3">
    <source>
        <dbReference type="ARBA" id="ARBA00022630"/>
    </source>
</evidence>
<dbReference type="GO" id="GO:0071949">
    <property type="term" value="F:FAD binding"/>
    <property type="evidence" value="ECO:0007669"/>
    <property type="project" value="InterPro"/>
</dbReference>
<dbReference type="GO" id="GO:0019139">
    <property type="term" value="F:cytokinin dehydrogenase activity"/>
    <property type="evidence" value="ECO:0007669"/>
    <property type="project" value="InterPro"/>
</dbReference>
<dbReference type="EMBL" id="LOBU02000012">
    <property type="protein sequence ID" value="OKA08273.1"/>
    <property type="molecule type" value="Genomic_DNA"/>
</dbReference>
<dbReference type="InterPro" id="IPR006094">
    <property type="entry name" value="Oxid_FAD_bind_N"/>
</dbReference>
<evidence type="ECO:0000256" key="4">
    <source>
        <dbReference type="ARBA" id="ARBA00022827"/>
    </source>
</evidence>
<comment type="cofactor">
    <cofactor evidence="1">
        <name>FAD</name>
        <dbReference type="ChEBI" id="CHEBI:57692"/>
    </cofactor>
</comment>
<comment type="caution">
    <text evidence="7">The sequence shown here is derived from an EMBL/GenBank/DDBJ whole genome shotgun (WGS) entry which is preliminary data.</text>
</comment>
<dbReference type="InterPro" id="IPR016164">
    <property type="entry name" value="FAD-linked_Oxase-like_C"/>
</dbReference>
<dbReference type="PANTHER" id="PTHR13878:SF53">
    <property type="entry name" value="CYTOKININ DEHYDROGENASE 6"/>
    <property type="match status" value="1"/>
</dbReference>
<organism evidence="7 9">
    <name type="scientific">Amycolatopsis regifaucium</name>
    <dbReference type="NCBI Taxonomy" id="546365"/>
    <lineage>
        <taxon>Bacteria</taxon>
        <taxon>Bacillati</taxon>
        <taxon>Actinomycetota</taxon>
        <taxon>Actinomycetes</taxon>
        <taxon>Pseudonocardiales</taxon>
        <taxon>Pseudonocardiaceae</taxon>
        <taxon>Amycolatopsis</taxon>
    </lineage>
</organism>
<name>A0A154MT48_9PSEU</name>
<protein>
    <submittedName>
        <fullName evidence="7">FAD-linked oxidase</fullName>
    </submittedName>
</protein>
<evidence type="ECO:0000313" key="7">
    <source>
        <dbReference type="EMBL" id="KZB87435.1"/>
    </source>
</evidence>
<accession>A0A154MT48</accession>